<feature type="region of interest" description="Disordered" evidence="1">
    <location>
        <begin position="81"/>
        <end position="169"/>
    </location>
</feature>
<dbReference type="OrthoDB" id="410701at2759"/>
<evidence type="ECO:0000313" key="2">
    <source>
        <dbReference type="EMBL" id="KAF2716885.1"/>
    </source>
</evidence>
<evidence type="ECO:0000256" key="1">
    <source>
        <dbReference type="SAM" id="MobiDB-lite"/>
    </source>
</evidence>
<reference evidence="2" key="1">
    <citation type="journal article" date="2020" name="Stud. Mycol.">
        <title>101 Dothideomycetes genomes: a test case for predicting lifestyles and emergence of pathogens.</title>
        <authorList>
            <person name="Haridas S."/>
            <person name="Albert R."/>
            <person name="Binder M."/>
            <person name="Bloem J."/>
            <person name="Labutti K."/>
            <person name="Salamov A."/>
            <person name="Andreopoulos B."/>
            <person name="Baker S."/>
            <person name="Barry K."/>
            <person name="Bills G."/>
            <person name="Bluhm B."/>
            <person name="Cannon C."/>
            <person name="Castanera R."/>
            <person name="Culley D."/>
            <person name="Daum C."/>
            <person name="Ezra D."/>
            <person name="Gonzalez J."/>
            <person name="Henrissat B."/>
            <person name="Kuo A."/>
            <person name="Liang C."/>
            <person name="Lipzen A."/>
            <person name="Lutzoni F."/>
            <person name="Magnuson J."/>
            <person name="Mondo S."/>
            <person name="Nolan M."/>
            <person name="Ohm R."/>
            <person name="Pangilinan J."/>
            <person name="Park H.-J."/>
            <person name="Ramirez L."/>
            <person name="Alfaro M."/>
            <person name="Sun H."/>
            <person name="Tritt A."/>
            <person name="Yoshinaga Y."/>
            <person name="Zwiers L.-H."/>
            <person name="Turgeon B."/>
            <person name="Goodwin S."/>
            <person name="Spatafora J."/>
            <person name="Crous P."/>
            <person name="Grigoriev I."/>
        </authorList>
    </citation>
    <scope>NUCLEOTIDE SEQUENCE</scope>
    <source>
        <strain evidence="2">CBS 116435</strain>
    </source>
</reference>
<feature type="compositionally biased region" description="Basic and acidic residues" evidence="1">
    <location>
        <begin position="133"/>
        <end position="143"/>
    </location>
</feature>
<feature type="compositionally biased region" description="Polar residues" evidence="1">
    <location>
        <begin position="151"/>
        <end position="160"/>
    </location>
</feature>
<evidence type="ECO:0000313" key="3">
    <source>
        <dbReference type="Proteomes" id="UP000799441"/>
    </source>
</evidence>
<feature type="compositionally biased region" description="Polar residues" evidence="1">
    <location>
        <begin position="105"/>
        <end position="128"/>
    </location>
</feature>
<dbReference type="Proteomes" id="UP000799441">
    <property type="component" value="Unassembled WGS sequence"/>
</dbReference>
<comment type="caution">
    <text evidence="2">The sequence shown here is derived from an EMBL/GenBank/DDBJ whole genome shotgun (WGS) entry which is preliminary data.</text>
</comment>
<protein>
    <submittedName>
        <fullName evidence="2">Uncharacterized protein</fullName>
    </submittedName>
</protein>
<dbReference type="EMBL" id="MU003859">
    <property type="protein sequence ID" value="KAF2716885.1"/>
    <property type="molecule type" value="Genomic_DNA"/>
</dbReference>
<proteinExistence type="predicted"/>
<accession>A0A9P4PZV3</accession>
<keyword evidence="3" id="KW-1185">Reference proteome</keyword>
<organism evidence="2 3">
    <name type="scientific">Polychaeton citri CBS 116435</name>
    <dbReference type="NCBI Taxonomy" id="1314669"/>
    <lineage>
        <taxon>Eukaryota</taxon>
        <taxon>Fungi</taxon>
        <taxon>Dikarya</taxon>
        <taxon>Ascomycota</taxon>
        <taxon>Pezizomycotina</taxon>
        <taxon>Dothideomycetes</taxon>
        <taxon>Dothideomycetidae</taxon>
        <taxon>Capnodiales</taxon>
        <taxon>Capnodiaceae</taxon>
        <taxon>Polychaeton</taxon>
    </lineage>
</organism>
<dbReference type="AlphaFoldDB" id="A0A9P4PZV3"/>
<gene>
    <name evidence="2" type="ORF">K431DRAFT_278106</name>
</gene>
<sequence>MPHGSLTPLGLQLKEVLLCLGSSQRPLLLRSRDVSEVHRSPRYTLPRQLHSHGAQSRCTSTAVAYVEAHESFSEDGAVAYRNDKPQRARAEQRTQEDSIYGRYGNTYSSRNSRSFGRQQSSSYNSTDGSCVKEGQRFLTRHEVSPVPSLPVRQNPSQSEVTARPPSKHQAWKANTLLRDISATVAQAEGNYWYSGAQSMGSFDDDSTALRRLVERVAQCAYDDGSGSPTELSPLTSHERSLLDGHSITDEELREWVNICRAQTSVESVERLEAYCNSTKLLHVPSWLLQAPLTRMDLQQPPFRSLVSLYIKLSSNAAALDAHLHAHLFDTFLRCIPVARQAWPPALPLLVPSLIETVRQSILEEAGPLQRLREMSYKFNKLMRLISLPTRGAPMVDAKHQEKAIVLILQHMSGHQPPLQIDREGYRAVIRLQLTFRKTNEEERWAGLKALSWPPWKEDRTGLDAEVGPEHGISRAGETLRQMQQAGYSIGGWERVAGIYAGWDSDGTPTIQTRKSMGGATSIYRDEAAIWAARINVTRTVQEAWACFLAYEDAKLSPSMDVYLETFRKLREEDRRKELEQENGDLNAPITHPQRLAGDAREILPLPPSTHLYTYTRTTPPTMDGFFRYLQAKHIELDERCVGFLVGNAPSLRDGLEYLQHSSLGLATLHQILSAGSAADIEAIAKLLLHACIRLFCRFPNVSFRRLLPDNLRPVHYQNFGLYSDDQLKMNPNNSIVFAMRLLELSPTIFSPSWNMALACLAKVTAFESMRSAVSGLSGYELSQRAQYEKSVAFAALKRLVNALHAKNSTLDHRGFLYVCYAFENIAIACYGAVRECPNNHKERQKKGQYLIWENIRTFKPTRHRAFLQNGFTKLIGVGKDFAMVESEIKSTGNLPPLLHTPDPALLHAYVRVLGWLGCYEDLQRLIQWMALYKEELTAQMDRRKNGDKMMRRTIIAVRVFLERSWLTTDEEKHPQTQVTRALMHELPARASSKAINDIRSIFEDAGEWGSWPSDEEVEEYCQDHKFSGFNRSFEEPEDPSVMHSGTANL</sequence>
<feature type="region of interest" description="Disordered" evidence="1">
    <location>
        <begin position="1030"/>
        <end position="1049"/>
    </location>
</feature>
<feature type="compositionally biased region" description="Basic and acidic residues" evidence="1">
    <location>
        <begin position="81"/>
        <end position="96"/>
    </location>
</feature>
<name>A0A9P4PZV3_9PEZI</name>